<dbReference type="PANTHER" id="PTHR13298:SF11">
    <property type="entry name" value="RAPAMYCIN-INSENSITIVE COMPANION OF MTOR"/>
    <property type="match status" value="1"/>
</dbReference>
<protein>
    <submittedName>
        <fullName evidence="5">CYFA0S04e06018g1_1</fullName>
    </submittedName>
</protein>
<evidence type="ECO:0000256" key="1">
    <source>
        <dbReference type="ARBA" id="ARBA00008878"/>
    </source>
</evidence>
<dbReference type="Pfam" id="PF14663">
    <property type="entry name" value="RasGEF_N_2"/>
    <property type="match status" value="1"/>
</dbReference>
<dbReference type="OrthoDB" id="271111at2759"/>
<dbReference type="SUPFAM" id="SSF48371">
    <property type="entry name" value="ARM repeat"/>
    <property type="match status" value="1"/>
</dbReference>
<comment type="similarity">
    <text evidence="1">Belongs to the RICTOR family.</text>
</comment>
<dbReference type="InterPro" id="IPR029451">
    <property type="entry name" value="RICTOR_M"/>
</dbReference>
<dbReference type="Gene3D" id="1.25.10.10">
    <property type="entry name" value="Leucine-rich Repeat Variant"/>
    <property type="match status" value="1"/>
</dbReference>
<dbReference type="PANTHER" id="PTHR13298">
    <property type="entry name" value="CYTOSOLIC REGULATOR PIANISSIMO"/>
    <property type="match status" value="1"/>
</dbReference>
<feature type="domain" description="Rapamycin-insensitive companion of mTOR" evidence="4">
    <location>
        <begin position="893"/>
        <end position="965"/>
    </location>
</feature>
<dbReference type="VEuPathDB" id="FungiDB:BON22_2521"/>
<dbReference type="InterPro" id="IPR011989">
    <property type="entry name" value="ARM-like"/>
</dbReference>
<dbReference type="PhylomeDB" id="A0A061AZN3"/>
<reference evidence="5" key="1">
    <citation type="journal article" date="2014" name="Genome Announc.">
        <title>Genome sequence of the yeast Cyberlindnera fabianii (Hansenula fabianii).</title>
        <authorList>
            <person name="Freel K.C."/>
            <person name="Sarilar V."/>
            <person name="Neuveglise C."/>
            <person name="Devillers H."/>
            <person name="Friedrich A."/>
            <person name="Schacherer J."/>
        </authorList>
    </citation>
    <scope>NUCLEOTIDE SEQUENCE</scope>
    <source>
        <strain evidence="5">YJS4271</strain>
    </source>
</reference>
<evidence type="ECO:0000259" key="4">
    <source>
        <dbReference type="SMART" id="SM01310"/>
    </source>
</evidence>
<dbReference type="EMBL" id="LK052889">
    <property type="protein sequence ID" value="CDR40213.1"/>
    <property type="molecule type" value="Genomic_DNA"/>
</dbReference>
<dbReference type="SMART" id="SM01310">
    <property type="entry name" value="RICTOR_V"/>
    <property type="match status" value="1"/>
</dbReference>
<dbReference type="GO" id="GO:0031932">
    <property type="term" value="C:TORC2 complex"/>
    <property type="evidence" value="ECO:0007669"/>
    <property type="project" value="InterPro"/>
</dbReference>
<evidence type="ECO:0000313" key="5">
    <source>
        <dbReference type="EMBL" id="CDR40213.1"/>
    </source>
</evidence>
<organism evidence="5">
    <name type="scientific">Cyberlindnera fabianii</name>
    <name type="common">Yeast</name>
    <name type="synonym">Hansenula fabianii</name>
    <dbReference type="NCBI Taxonomy" id="36022"/>
    <lineage>
        <taxon>Eukaryota</taxon>
        <taxon>Fungi</taxon>
        <taxon>Dikarya</taxon>
        <taxon>Ascomycota</taxon>
        <taxon>Saccharomycotina</taxon>
        <taxon>Saccharomycetes</taxon>
        <taxon>Phaffomycetales</taxon>
        <taxon>Phaffomycetaceae</taxon>
        <taxon>Cyberlindnera</taxon>
    </lineage>
</organism>
<dbReference type="SMART" id="SM01307">
    <property type="entry name" value="RICTOR_M"/>
    <property type="match status" value="1"/>
</dbReference>
<dbReference type="InterPro" id="IPR016024">
    <property type="entry name" value="ARM-type_fold"/>
</dbReference>
<accession>A0A061AZN3</accession>
<dbReference type="AlphaFoldDB" id="A0A061AZN3"/>
<dbReference type="InterPro" id="IPR029453">
    <property type="entry name" value="Rictor_IV"/>
</dbReference>
<dbReference type="Pfam" id="PF14664">
    <property type="entry name" value="RICTOR_N"/>
    <property type="match status" value="1"/>
</dbReference>
<feature type="domain" description="Rapamycin-insensitive companion of mTOR middle" evidence="2">
    <location>
        <begin position="492"/>
        <end position="717"/>
    </location>
</feature>
<dbReference type="InterPro" id="IPR029452">
    <property type="entry name" value="RICTOR_V"/>
</dbReference>
<evidence type="ECO:0000259" key="2">
    <source>
        <dbReference type="SMART" id="SM01307"/>
    </source>
</evidence>
<feature type="domain" description="Rapamycin-insensitive companion of mTOR N-terminal" evidence="3">
    <location>
        <begin position="73"/>
        <end position="422"/>
    </location>
</feature>
<dbReference type="InterPro" id="IPR028267">
    <property type="entry name" value="Pianissimo_N"/>
</dbReference>
<dbReference type="InterPro" id="IPR028268">
    <property type="entry name" value="Pianissimo_fam"/>
</dbReference>
<dbReference type="Pfam" id="PF14668">
    <property type="entry name" value="RICTOR_V"/>
    <property type="match status" value="1"/>
</dbReference>
<dbReference type="SMART" id="SM01303">
    <property type="entry name" value="RasGEF_N_2"/>
    <property type="match status" value="1"/>
</dbReference>
<dbReference type="SMART" id="SM01308">
    <property type="entry name" value="RICTOR_N"/>
    <property type="match status" value="1"/>
</dbReference>
<sequence length="1102" mass="124972">MLKNGVLTRTSPSVRGAQASFERFTGSGMSFTDESVDSLDDLGHNGVAESPTFTVTALLTSLGERNQDAEYLVTKGNDLVVLLQQYPYIKEDLVFSAFGHRLQTLLTHPKKEVVAIGYRICRYVIYDASSIQALISLKLDTLIVISLSKDATHNIEREQALKLVRKFLDTPGGPSEITRGIANAVLAIAELRDHPTELQEDRLRKVCIETTAELCLHRPDLVPPYTLVQYIIDGPYELSSLCATVMLTLLNEPQGRKYISKSDILRIISPFTEFPVKGHLNNEKLQTNAYIITRFMKSLAGFHGLCLGDKEPLKDLIHCLSFPVQGVVSKLLDIFLDVLMINPLSKKPPAGHANKMVLVPIKLENEFILHTHFLALLVTTLLEAGLPAELMGIMNRASDEANRTKAGFLLTEICNLAYNLVPDELLVSLQDKLVYLVNPKPSMTDTHSEFAIEKLTRKSNKGRTMFGLDQLKINDNFLDYSKKTTTKAVYNVDEPTLKQMLNDTKVLSTKSFSKWDCEIISQLFAGPFSSGRRLEEVNRTTKFMKRLLSFYRPFKHKFSGTKKTKHSQRFIKLGCDIMSCLLSSTEGLRILKESKIVPQIAECLAQLDPYSGLYAKDQIFSKDRLEGTLTNGYFDMLGILSTKEHGLELLQQWKVFSIIHHIADNPFKREDLLILFMKSMDYKKSGQLRILLSKFLHSANRNIKLEATKLLSSLLHEPDCNTFICEALIEQLYEQDDIISRETIKILTEYCNASNSNLDQIVELSPSIHLLRRCGEQGECLLMKFLSTSAGFGYLQSQGFIDEEFANWISGERYITYALDIELLLMGFDPDLRNSDRPLKRSTLPSHFFGELVKTEEGFNVIVHSGILTELVNIIRYHATSLERPEEAEQMDYLKLSACMWAIGMISTSELGIETLDVNGCIEDLVHIATSSPLINLRGSAFYVLGLISKTNQGIEILDELGWSTKMNVFNQSIGMTLPRDVTSFIGWESGNRDVFDKEVMEYSILDDIDTSDETLKRLIKVIGTLCNPIFEKSLKDLVNLEKQHKEYFEDPDVFFIVMKFFDMYRYTPKVRKAIIETFTSNRRMLDIIVKRDKRRMKELIG</sequence>
<dbReference type="GO" id="GO:0038203">
    <property type="term" value="P:TORC2 signaling"/>
    <property type="evidence" value="ECO:0007669"/>
    <property type="project" value="TreeGrafter"/>
</dbReference>
<evidence type="ECO:0000259" key="3">
    <source>
        <dbReference type="SMART" id="SM01308"/>
    </source>
</evidence>
<dbReference type="Pfam" id="PF14666">
    <property type="entry name" value="RICTOR_M"/>
    <property type="match status" value="1"/>
</dbReference>
<name>A0A061AZN3_CYBFA</name>
<gene>
    <name evidence="5" type="ORF">CYFA0S_04e06018g</name>
</gene>
<proteinExistence type="inferred from homology"/>